<reference evidence="21 22" key="1">
    <citation type="journal article" date="2010" name="Nature">
        <title>The sequence and de novo assembly of the giant panda genome.</title>
        <authorList>
            <person name="Li R."/>
            <person name="Fan W."/>
            <person name="Tian G."/>
            <person name="Zhu H."/>
            <person name="He L."/>
            <person name="Cai J."/>
            <person name="Huang Q."/>
            <person name="Cai Q."/>
            <person name="Li B."/>
            <person name="Bai Y."/>
            <person name="Zhang Z."/>
            <person name="Zhang Y."/>
            <person name="Wang W."/>
            <person name="Li J."/>
            <person name="Wei F."/>
            <person name="Li H."/>
            <person name="Jian M."/>
            <person name="Li J."/>
            <person name="Zhang Z."/>
            <person name="Nielsen R."/>
            <person name="Li D."/>
            <person name="Gu W."/>
            <person name="Yang Z."/>
            <person name="Xuan Z."/>
            <person name="Ryder O.A."/>
            <person name="Leung F.C."/>
            <person name="Zhou Y."/>
            <person name="Cao J."/>
            <person name="Sun X."/>
            <person name="Fu Y."/>
            <person name="Fang X."/>
            <person name="Guo X."/>
            <person name="Wang B."/>
            <person name="Hou R."/>
            <person name="Shen F."/>
            <person name="Mu B."/>
            <person name="Ni P."/>
            <person name="Lin R."/>
            <person name="Qian W."/>
            <person name="Wang G."/>
            <person name="Yu C."/>
            <person name="Nie W."/>
            <person name="Wang J."/>
            <person name="Wu Z."/>
            <person name="Liang H."/>
            <person name="Min J."/>
            <person name="Wu Q."/>
            <person name="Cheng S."/>
            <person name="Ruan J."/>
            <person name="Wang M."/>
            <person name="Shi Z."/>
            <person name="Wen M."/>
            <person name="Liu B."/>
            <person name="Ren X."/>
            <person name="Zheng H."/>
            <person name="Dong D."/>
            <person name="Cook K."/>
            <person name="Shan G."/>
            <person name="Zhang H."/>
            <person name="Kosiol C."/>
            <person name="Xie X."/>
            <person name="Lu Z."/>
            <person name="Zheng H."/>
            <person name="Li Y."/>
            <person name="Steiner C.C."/>
            <person name="Lam T.T."/>
            <person name="Lin S."/>
            <person name="Zhang Q."/>
            <person name="Li G."/>
            <person name="Tian J."/>
            <person name="Gong T."/>
            <person name="Liu H."/>
            <person name="Zhang D."/>
            <person name="Fang L."/>
            <person name="Ye C."/>
            <person name="Zhang J."/>
            <person name="Hu W."/>
            <person name="Xu A."/>
            <person name="Ren Y."/>
            <person name="Zhang G."/>
            <person name="Bruford M.W."/>
            <person name="Li Q."/>
            <person name="Ma L."/>
            <person name="Guo Y."/>
            <person name="An N."/>
            <person name="Hu Y."/>
            <person name="Zheng Y."/>
            <person name="Shi Y."/>
            <person name="Li Z."/>
            <person name="Liu Q."/>
            <person name="Chen Y."/>
            <person name="Zhao J."/>
            <person name="Qu N."/>
            <person name="Zhao S."/>
            <person name="Tian F."/>
            <person name="Wang X."/>
            <person name="Wang H."/>
            <person name="Xu L."/>
            <person name="Liu X."/>
            <person name="Vinar T."/>
            <person name="Wang Y."/>
            <person name="Lam T.W."/>
            <person name="Yiu S.M."/>
            <person name="Liu S."/>
            <person name="Zhang H."/>
            <person name="Li D."/>
            <person name="Huang Y."/>
            <person name="Wang X."/>
            <person name="Yang G."/>
            <person name="Jiang Z."/>
            <person name="Wang J."/>
            <person name="Qin N."/>
            <person name="Li L."/>
            <person name="Li J."/>
            <person name="Bolund L."/>
            <person name="Kristiansen K."/>
            <person name="Wong G.K."/>
            <person name="Olson M."/>
            <person name="Zhang X."/>
            <person name="Li S."/>
            <person name="Yang H."/>
            <person name="Wang J."/>
            <person name="Wang J."/>
        </authorList>
    </citation>
    <scope>NUCLEOTIDE SEQUENCE [LARGE SCALE GENOMIC DNA]</scope>
</reference>
<feature type="domain" description="Lysosome-associated membrane glycoprotein 2-like transmembrane" evidence="20">
    <location>
        <begin position="383"/>
        <end position="414"/>
    </location>
</feature>
<keyword evidence="7 16" id="KW-0472">Membrane</keyword>
<comment type="caution">
    <text evidence="16">Lacks conserved residue(s) required for the propagation of feature annotation.</text>
</comment>
<evidence type="ECO:0000256" key="6">
    <source>
        <dbReference type="ARBA" id="ARBA00022989"/>
    </source>
</evidence>
<proteinExistence type="inferred from homology"/>
<evidence type="ECO:0000313" key="22">
    <source>
        <dbReference type="Proteomes" id="UP000008912"/>
    </source>
</evidence>
<evidence type="ECO:0000256" key="14">
    <source>
        <dbReference type="ARBA" id="ARBA00074383"/>
    </source>
</evidence>
<organism evidence="21 22">
    <name type="scientific">Ailuropoda melanoleuca</name>
    <name type="common">Giant panda</name>
    <dbReference type="NCBI Taxonomy" id="9646"/>
    <lineage>
        <taxon>Eukaryota</taxon>
        <taxon>Metazoa</taxon>
        <taxon>Chordata</taxon>
        <taxon>Craniata</taxon>
        <taxon>Vertebrata</taxon>
        <taxon>Euteleostomi</taxon>
        <taxon>Mammalia</taxon>
        <taxon>Eutheria</taxon>
        <taxon>Laurasiatheria</taxon>
        <taxon>Carnivora</taxon>
        <taxon>Caniformia</taxon>
        <taxon>Ursidae</taxon>
        <taxon>Ailuropoda</taxon>
    </lineage>
</organism>
<dbReference type="PROSITE" id="PS00311">
    <property type="entry name" value="LAMP_2"/>
    <property type="match status" value="1"/>
</dbReference>
<comment type="subcellular location">
    <subcellularLocation>
        <location evidence="1">Cell membrane</location>
        <topology evidence="1">Single-pass type I membrane protein</topology>
    </subcellularLocation>
    <subcellularLocation>
        <location evidence="12">Cytolytic granule membrane</location>
        <topology evidence="12">Single-pass type I membrane protein</topology>
    </subcellularLocation>
    <subcellularLocation>
        <location evidence="11">Late endosome membrane</location>
        <topology evidence="11">Single-pass type I membrane protein</topology>
    </subcellularLocation>
    <subcellularLocation>
        <location evidence="16">Lysosome membrane</location>
        <topology evidence="16">Single-pass type I membrane protein</topology>
    </subcellularLocation>
</comment>
<dbReference type="GO" id="GO:0005886">
    <property type="term" value="C:plasma membrane"/>
    <property type="evidence" value="ECO:0007669"/>
    <property type="project" value="UniProtKB-SubCell"/>
</dbReference>
<keyword evidence="4 18" id="KW-0732">Signal</keyword>
<dbReference type="Proteomes" id="UP000008912">
    <property type="component" value="Unassembled WGS sequence"/>
</dbReference>
<feature type="chain" id="PRO_5030908919" description="Lysosome-associated membrane glycoprotein 1" evidence="18">
    <location>
        <begin position="25"/>
        <end position="416"/>
    </location>
</feature>
<dbReference type="Ensembl" id="ENSAMET00000040493.1">
    <property type="protein sequence ID" value="ENSAMEP00000030368.1"/>
    <property type="gene ID" value="ENSAMEG00000030038.1"/>
</dbReference>
<feature type="disulfide bond" evidence="16">
    <location>
        <begin position="337"/>
        <end position="374"/>
    </location>
</feature>
<keyword evidence="22" id="KW-1185">Reference proteome</keyword>
<feature type="domain" description="Lysosome-associated membrane glycoprotein 2-like luminal" evidence="19">
    <location>
        <begin position="24"/>
        <end position="173"/>
    </location>
</feature>
<dbReference type="GO" id="GO:0031902">
    <property type="term" value="C:late endosome membrane"/>
    <property type="evidence" value="ECO:0007669"/>
    <property type="project" value="TreeGrafter"/>
</dbReference>
<evidence type="ECO:0000256" key="18">
    <source>
        <dbReference type="SAM" id="SignalP"/>
    </source>
</evidence>
<dbReference type="InterPro" id="IPR018134">
    <property type="entry name" value="LAMP_CS"/>
</dbReference>
<feature type="disulfide bond" evidence="16">
    <location>
        <begin position="37"/>
        <end position="76"/>
    </location>
</feature>
<evidence type="ECO:0000259" key="19">
    <source>
        <dbReference type="Pfam" id="PF01299"/>
    </source>
</evidence>
<accession>A0A7N5JTW3</accession>
<dbReference type="Gene3D" id="2.40.160.110">
    <property type="match status" value="2"/>
</dbReference>
<keyword evidence="9" id="KW-0325">Glycoprotein</keyword>
<dbReference type="CDD" id="cd12087">
    <property type="entry name" value="TM_EGFR-like"/>
    <property type="match status" value="1"/>
</dbReference>
<dbReference type="InterPro" id="IPR048528">
    <property type="entry name" value="Lamp2-like_luminal"/>
</dbReference>
<dbReference type="PANTHER" id="PTHR11506:SF27">
    <property type="entry name" value="LYSOSOME-ASSOCIATED MEMBRANE GLYCOPROTEIN 1"/>
    <property type="match status" value="1"/>
</dbReference>
<protein>
    <recommendedName>
        <fullName evidence="14">Lysosome-associated membrane glycoprotein 1</fullName>
    </recommendedName>
    <alternativeName>
        <fullName evidence="15">CD107 antigen-like family member A</fullName>
    </alternativeName>
</protein>
<comment type="similarity">
    <text evidence="16">Belongs to the LAMP family.</text>
</comment>
<dbReference type="AlphaFoldDB" id="A0A7N5JTW3"/>
<reference evidence="21" key="3">
    <citation type="submission" date="2025-09" db="UniProtKB">
        <authorList>
            <consortium name="Ensembl"/>
        </authorList>
    </citation>
    <scope>IDENTIFICATION</scope>
</reference>
<evidence type="ECO:0000256" key="7">
    <source>
        <dbReference type="ARBA" id="ARBA00023136"/>
    </source>
</evidence>
<keyword evidence="6 17" id="KW-1133">Transmembrane helix</keyword>
<keyword evidence="3 16" id="KW-0812">Transmembrane</keyword>
<dbReference type="PRINTS" id="PR00336">
    <property type="entry name" value="LYSASSOCTDMP"/>
</dbReference>
<evidence type="ECO:0000256" key="11">
    <source>
        <dbReference type="ARBA" id="ARBA00037817"/>
    </source>
</evidence>
<name>A0A7N5JTW3_AILME</name>
<dbReference type="InterPro" id="IPR048524">
    <property type="entry name" value="Lamp2-like_TM"/>
</dbReference>
<dbReference type="GO" id="GO:0005765">
    <property type="term" value="C:lysosomal membrane"/>
    <property type="evidence" value="ECO:0007669"/>
    <property type="project" value="UniProtKB-SubCell"/>
</dbReference>
<feature type="disulfide bond" evidence="16">
    <location>
        <begin position="149"/>
        <end position="185"/>
    </location>
</feature>
<evidence type="ECO:0000256" key="5">
    <source>
        <dbReference type="ARBA" id="ARBA00022753"/>
    </source>
</evidence>
<comment type="subunit">
    <text evidence="13">Interacts with ABCB9; this interaction strongly stabilizes ABCB9 and protects ABCB9 against lysosomal degradation. Interacts with FURIN. Interacts with TMEM175; inhibiting the proton channel activity of TMEM175.</text>
</comment>
<keyword evidence="5" id="KW-0967">Endosome</keyword>
<evidence type="ECO:0000256" key="8">
    <source>
        <dbReference type="ARBA" id="ARBA00023157"/>
    </source>
</evidence>
<evidence type="ECO:0000256" key="12">
    <source>
        <dbReference type="ARBA" id="ARBA00060404"/>
    </source>
</evidence>
<evidence type="ECO:0000256" key="9">
    <source>
        <dbReference type="ARBA" id="ARBA00023180"/>
    </source>
</evidence>
<dbReference type="InParanoid" id="A0A7N5JTW3"/>
<reference evidence="21" key="2">
    <citation type="submission" date="2025-08" db="UniProtKB">
        <authorList>
            <consortium name="Ensembl"/>
        </authorList>
    </citation>
    <scope>IDENTIFICATION</scope>
</reference>
<evidence type="ECO:0000256" key="17">
    <source>
        <dbReference type="SAM" id="Phobius"/>
    </source>
</evidence>
<evidence type="ECO:0000259" key="20">
    <source>
        <dbReference type="Pfam" id="PF21222"/>
    </source>
</evidence>
<keyword evidence="8 16" id="KW-1015">Disulfide bond</keyword>
<dbReference type="InterPro" id="IPR002000">
    <property type="entry name" value="Lysosome-assoc_membr_glycop"/>
</dbReference>
<sequence>MAVRCGVGLLLAAVLLGFIQTSSTLTFQVSDRSGKLCLSANFIMEFTVEYSTKTKKENTTFELPPDADVIKNASVCDNTTSKEILEVGFGKGHSLKMVFERNASLYMLSTLVLKFNLSDSSRFPNSSGELKEETRRSGIQADLNTRYLCKSSRSITMQNMSILISNVVIEAYIVNGTISMNETTCSEDKRFSTVAPIPTTGTPSTTSLAPPVPSKNPEVGQYSVNSSSGLCLLASMALQLNITYSTKNKTLKSEVLNLPPNATFSGKCENLTVTLNLVTGSTNISFHFGQNVSTEVYFLQSILVNASLPSEATEKHVNAFNDSLSALKGTLGKSYKCVAEESILVSDRASLNVFNVQIQAFKITGDKFGAVEECQLDENSMLIPIVVGAALAGLVLIVLIAYLIGRKRSHAGYQTI</sequence>
<dbReference type="GO" id="GO:0072594">
    <property type="term" value="P:establishment of protein localization to organelle"/>
    <property type="evidence" value="ECO:0007669"/>
    <property type="project" value="TreeGrafter"/>
</dbReference>
<keyword evidence="10 16" id="KW-0458">Lysosome</keyword>
<evidence type="ECO:0000256" key="13">
    <source>
        <dbReference type="ARBA" id="ARBA00065516"/>
    </source>
</evidence>
<dbReference type="FunFam" id="2.40.160.110:FF:000001">
    <property type="entry name" value="lysosome-associated membrane glycoprotein 2 isoform X2"/>
    <property type="match status" value="1"/>
</dbReference>
<dbReference type="PROSITE" id="PS51407">
    <property type="entry name" value="LAMP_3"/>
    <property type="match status" value="1"/>
</dbReference>
<keyword evidence="2" id="KW-1003">Cell membrane</keyword>
<evidence type="ECO:0000256" key="4">
    <source>
        <dbReference type="ARBA" id="ARBA00022729"/>
    </source>
</evidence>
<evidence type="ECO:0000256" key="16">
    <source>
        <dbReference type="PROSITE-ProRule" id="PRU00740"/>
    </source>
</evidence>
<dbReference type="GeneTree" id="ENSGT00950000182899"/>
<dbReference type="Pfam" id="PF01299">
    <property type="entry name" value="Lamp2-like_luminal"/>
    <property type="match status" value="2"/>
</dbReference>
<evidence type="ECO:0000256" key="1">
    <source>
        <dbReference type="ARBA" id="ARBA00004251"/>
    </source>
</evidence>
<evidence type="ECO:0000313" key="21">
    <source>
        <dbReference type="Ensembl" id="ENSAMEP00000030368.1"/>
    </source>
</evidence>
<evidence type="ECO:0000256" key="15">
    <source>
        <dbReference type="ARBA" id="ARBA00082884"/>
    </source>
</evidence>
<dbReference type="Pfam" id="PF21222">
    <property type="entry name" value="Lamp2_2nd"/>
    <property type="match status" value="1"/>
</dbReference>
<evidence type="ECO:0000256" key="3">
    <source>
        <dbReference type="ARBA" id="ARBA00022692"/>
    </source>
</evidence>
<feature type="transmembrane region" description="Helical" evidence="17">
    <location>
        <begin position="381"/>
        <end position="404"/>
    </location>
</feature>
<feature type="domain" description="Lysosome-associated membrane glycoprotein 2-like luminal" evidence="19">
    <location>
        <begin position="217"/>
        <end position="363"/>
    </location>
</feature>
<dbReference type="PANTHER" id="PTHR11506">
    <property type="entry name" value="LYSOSOME-ASSOCIATED MEMBRANE GLYCOPROTEIN"/>
    <property type="match status" value="1"/>
</dbReference>
<feature type="signal peptide" evidence="18">
    <location>
        <begin position="1"/>
        <end position="24"/>
    </location>
</feature>
<evidence type="ECO:0000256" key="10">
    <source>
        <dbReference type="ARBA" id="ARBA00023228"/>
    </source>
</evidence>
<evidence type="ECO:0000256" key="2">
    <source>
        <dbReference type="ARBA" id="ARBA00022475"/>
    </source>
</evidence>